<sequence length="278" mass="32364">MEFQEKVITYKDRIVFIKLSMPSFNRTLKHYVEDEACFMFVNKGEVAVRTPDDYLKLNKNTAMIAKCLNYFFEPSQNKEVCNEGIESVGVFLYPSLVEDLFDLDISLSNHRNDYNVKQVQVDLMLDNFRQSIDILLDNPELVDDTMVKLKLKEFIQLLVKSQNTPSQLDFLAALFKPNEVEFKKVIQQNIYANLTIKELALLTHLSESSFKRKFKEVFDKSPKKYLTEKKVKRAAELLKSSKDRVSEIAYDVGFDSVSTFNRNFTSFFGKSPSDYRLN</sequence>
<dbReference type="Pfam" id="PF22200">
    <property type="entry name" value="ExsA_N"/>
    <property type="match status" value="1"/>
</dbReference>
<keyword evidence="1" id="KW-0805">Transcription regulation</keyword>
<dbReference type="Proteomes" id="UP001497527">
    <property type="component" value="Unassembled WGS sequence"/>
</dbReference>
<dbReference type="InterPro" id="IPR018062">
    <property type="entry name" value="HTH_AraC-typ_CS"/>
</dbReference>
<dbReference type="Gene3D" id="1.10.10.60">
    <property type="entry name" value="Homeodomain-like"/>
    <property type="match status" value="2"/>
</dbReference>
<evidence type="ECO:0000256" key="2">
    <source>
        <dbReference type="ARBA" id="ARBA00023125"/>
    </source>
</evidence>
<evidence type="ECO:0000256" key="1">
    <source>
        <dbReference type="ARBA" id="ARBA00023015"/>
    </source>
</evidence>
<evidence type="ECO:0000313" key="5">
    <source>
        <dbReference type="EMBL" id="CAL2103223.1"/>
    </source>
</evidence>
<keyword evidence="6" id="KW-1185">Reference proteome</keyword>
<dbReference type="InterPro" id="IPR054015">
    <property type="entry name" value="ExsA-like_N"/>
</dbReference>
<dbReference type="RefSeq" id="WP_348717302.1">
    <property type="nucleotide sequence ID" value="NZ_CAXJIO010000012.1"/>
</dbReference>
<dbReference type="SMART" id="SM00342">
    <property type="entry name" value="HTH_ARAC"/>
    <property type="match status" value="1"/>
</dbReference>
<proteinExistence type="predicted"/>
<dbReference type="InterPro" id="IPR009057">
    <property type="entry name" value="Homeodomain-like_sf"/>
</dbReference>
<dbReference type="InterPro" id="IPR018060">
    <property type="entry name" value="HTH_AraC"/>
</dbReference>
<dbReference type="PROSITE" id="PS00041">
    <property type="entry name" value="HTH_ARAC_FAMILY_1"/>
    <property type="match status" value="1"/>
</dbReference>
<keyword evidence="3" id="KW-0804">Transcription</keyword>
<reference evidence="5 6" key="1">
    <citation type="submission" date="2024-05" db="EMBL/GenBank/DDBJ databases">
        <authorList>
            <person name="Duchaud E."/>
        </authorList>
    </citation>
    <scope>NUCLEOTIDE SEQUENCE [LARGE SCALE GENOMIC DNA]</scope>
    <source>
        <strain evidence="5">Ena-SAMPLE-TAB-13-05-2024-13:56:06:370-140308</strain>
    </source>
</reference>
<organism evidence="5 6">
    <name type="scientific">Tenacibaculum polynesiense</name>
    <dbReference type="NCBI Taxonomy" id="3137857"/>
    <lineage>
        <taxon>Bacteria</taxon>
        <taxon>Pseudomonadati</taxon>
        <taxon>Bacteroidota</taxon>
        <taxon>Flavobacteriia</taxon>
        <taxon>Flavobacteriales</taxon>
        <taxon>Flavobacteriaceae</taxon>
        <taxon>Tenacibaculum</taxon>
    </lineage>
</organism>
<evidence type="ECO:0000259" key="4">
    <source>
        <dbReference type="PROSITE" id="PS01124"/>
    </source>
</evidence>
<keyword evidence="2" id="KW-0238">DNA-binding</keyword>
<dbReference type="PANTHER" id="PTHR43280:SF2">
    <property type="entry name" value="HTH-TYPE TRANSCRIPTIONAL REGULATOR EXSA"/>
    <property type="match status" value="1"/>
</dbReference>
<dbReference type="PANTHER" id="PTHR43280">
    <property type="entry name" value="ARAC-FAMILY TRANSCRIPTIONAL REGULATOR"/>
    <property type="match status" value="1"/>
</dbReference>
<dbReference type="PRINTS" id="PR00032">
    <property type="entry name" value="HTHARAC"/>
</dbReference>
<dbReference type="InterPro" id="IPR020449">
    <property type="entry name" value="Tscrpt_reg_AraC-type_HTH"/>
</dbReference>
<dbReference type="Pfam" id="PF12833">
    <property type="entry name" value="HTH_18"/>
    <property type="match status" value="1"/>
</dbReference>
<feature type="domain" description="HTH araC/xylS-type" evidence="4">
    <location>
        <begin position="180"/>
        <end position="278"/>
    </location>
</feature>
<dbReference type="EMBL" id="CAXJIO010000012">
    <property type="protein sequence ID" value="CAL2103223.1"/>
    <property type="molecule type" value="Genomic_DNA"/>
</dbReference>
<accession>A0ABP1EXY9</accession>
<comment type="caution">
    <text evidence="5">The sequence shown here is derived from an EMBL/GenBank/DDBJ whole genome shotgun (WGS) entry which is preliminary data.</text>
</comment>
<name>A0ABP1EXY9_9FLAO</name>
<dbReference type="SUPFAM" id="SSF46689">
    <property type="entry name" value="Homeodomain-like"/>
    <property type="match status" value="2"/>
</dbReference>
<dbReference type="PROSITE" id="PS01124">
    <property type="entry name" value="HTH_ARAC_FAMILY_2"/>
    <property type="match status" value="1"/>
</dbReference>
<evidence type="ECO:0000256" key="3">
    <source>
        <dbReference type="ARBA" id="ARBA00023163"/>
    </source>
</evidence>
<evidence type="ECO:0000313" key="6">
    <source>
        <dbReference type="Proteomes" id="UP001497527"/>
    </source>
</evidence>
<protein>
    <submittedName>
        <fullName evidence="5">AraC family transcriptional regulator, exoenzyme S synthesis regulatory protein ExsA</fullName>
    </submittedName>
</protein>
<gene>
    <name evidence="5" type="ORF">T190423A01A_30337</name>
</gene>